<evidence type="ECO:0000313" key="2">
    <source>
        <dbReference type="EMBL" id="KAK8962317.1"/>
    </source>
</evidence>
<reference evidence="2 3" key="1">
    <citation type="journal article" date="2022" name="Nat. Plants">
        <title>Genomes of leafy and leafless Platanthera orchids illuminate the evolution of mycoheterotrophy.</title>
        <authorList>
            <person name="Li M.H."/>
            <person name="Liu K.W."/>
            <person name="Li Z."/>
            <person name="Lu H.C."/>
            <person name="Ye Q.L."/>
            <person name="Zhang D."/>
            <person name="Wang J.Y."/>
            <person name="Li Y.F."/>
            <person name="Zhong Z.M."/>
            <person name="Liu X."/>
            <person name="Yu X."/>
            <person name="Liu D.K."/>
            <person name="Tu X.D."/>
            <person name="Liu B."/>
            <person name="Hao Y."/>
            <person name="Liao X.Y."/>
            <person name="Jiang Y.T."/>
            <person name="Sun W.H."/>
            <person name="Chen J."/>
            <person name="Chen Y.Q."/>
            <person name="Ai Y."/>
            <person name="Zhai J.W."/>
            <person name="Wu S.S."/>
            <person name="Zhou Z."/>
            <person name="Hsiao Y.Y."/>
            <person name="Wu W.L."/>
            <person name="Chen Y.Y."/>
            <person name="Lin Y.F."/>
            <person name="Hsu J.L."/>
            <person name="Li C.Y."/>
            <person name="Wang Z.W."/>
            <person name="Zhao X."/>
            <person name="Zhong W.Y."/>
            <person name="Ma X.K."/>
            <person name="Ma L."/>
            <person name="Huang J."/>
            <person name="Chen G.Z."/>
            <person name="Huang M.Z."/>
            <person name="Huang L."/>
            <person name="Peng D.H."/>
            <person name="Luo Y.B."/>
            <person name="Zou S.Q."/>
            <person name="Chen S.P."/>
            <person name="Lan S."/>
            <person name="Tsai W.C."/>
            <person name="Van de Peer Y."/>
            <person name="Liu Z.J."/>
        </authorList>
    </citation>
    <scope>NUCLEOTIDE SEQUENCE [LARGE SCALE GENOMIC DNA]</scope>
    <source>
        <strain evidence="2">Lor288</strain>
    </source>
</reference>
<feature type="compositionally biased region" description="Polar residues" evidence="1">
    <location>
        <begin position="1"/>
        <end position="18"/>
    </location>
</feature>
<protein>
    <recommendedName>
        <fullName evidence="4">RING-type domain-containing protein</fullName>
    </recommendedName>
</protein>
<name>A0ABR2MEM4_9ASPA</name>
<evidence type="ECO:0000256" key="1">
    <source>
        <dbReference type="SAM" id="MobiDB-lite"/>
    </source>
</evidence>
<evidence type="ECO:0000313" key="3">
    <source>
        <dbReference type="Proteomes" id="UP001412067"/>
    </source>
</evidence>
<sequence>MEEKSPGTSNPRVKNGNNGEACPVCLDVPSVGETCIDAWLKRKPTCPVCKSKVAF</sequence>
<dbReference type="EMBL" id="JBBWWR010000008">
    <property type="protein sequence ID" value="KAK8962317.1"/>
    <property type="molecule type" value="Genomic_DNA"/>
</dbReference>
<feature type="region of interest" description="Disordered" evidence="1">
    <location>
        <begin position="1"/>
        <end position="20"/>
    </location>
</feature>
<dbReference type="Proteomes" id="UP001412067">
    <property type="component" value="Unassembled WGS sequence"/>
</dbReference>
<dbReference type="InterPro" id="IPR013083">
    <property type="entry name" value="Znf_RING/FYVE/PHD"/>
</dbReference>
<dbReference type="Gene3D" id="3.30.40.10">
    <property type="entry name" value="Zinc/RING finger domain, C3HC4 (zinc finger)"/>
    <property type="match status" value="1"/>
</dbReference>
<organism evidence="2 3">
    <name type="scientific">Platanthera guangdongensis</name>
    <dbReference type="NCBI Taxonomy" id="2320717"/>
    <lineage>
        <taxon>Eukaryota</taxon>
        <taxon>Viridiplantae</taxon>
        <taxon>Streptophyta</taxon>
        <taxon>Embryophyta</taxon>
        <taxon>Tracheophyta</taxon>
        <taxon>Spermatophyta</taxon>
        <taxon>Magnoliopsida</taxon>
        <taxon>Liliopsida</taxon>
        <taxon>Asparagales</taxon>
        <taxon>Orchidaceae</taxon>
        <taxon>Orchidoideae</taxon>
        <taxon>Orchideae</taxon>
        <taxon>Orchidinae</taxon>
        <taxon>Platanthera</taxon>
    </lineage>
</organism>
<dbReference type="SUPFAM" id="SSF57850">
    <property type="entry name" value="RING/U-box"/>
    <property type="match status" value="1"/>
</dbReference>
<proteinExistence type="predicted"/>
<comment type="caution">
    <text evidence="2">The sequence shown here is derived from an EMBL/GenBank/DDBJ whole genome shotgun (WGS) entry which is preliminary data.</text>
</comment>
<accession>A0ABR2MEM4</accession>
<gene>
    <name evidence="2" type="ORF">KSP40_PGU001172</name>
</gene>
<keyword evidence="3" id="KW-1185">Reference proteome</keyword>
<evidence type="ECO:0008006" key="4">
    <source>
        <dbReference type="Google" id="ProtNLM"/>
    </source>
</evidence>